<name>A0A6H0SF28_9MYCO</name>
<reference evidence="1 2" key="1">
    <citation type="submission" date="2019-04" db="EMBL/GenBank/DDBJ databases">
        <title>Draft, Whole-Genome Sequence of the Anthracene-degrading Mycobacterium frederiksbergense LB501T, Isolated from a Polycyclic Aromatic Hydrocarbon (PAH)-Contaminated Soil.</title>
        <authorList>
            <person name="Augelletti F."/>
        </authorList>
    </citation>
    <scope>NUCLEOTIDE SEQUENCE [LARGE SCALE GENOMIC DNA]</scope>
    <source>
        <strain evidence="1 2">LB 501T</strain>
    </source>
</reference>
<organism evidence="1 2">
    <name type="scientific">Mycolicibacterium frederiksbergense</name>
    <dbReference type="NCBI Taxonomy" id="117567"/>
    <lineage>
        <taxon>Bacteria</taxon>
        <taxon>Bacillati</taxon>
        <taxon>Actinomycetota</taxon>
        <taxon>Actinomycetes</taxon>
        <taxon>Mycobacteriales</taxon>
        <taxon>Mycobacteriaceae</taxon>
        <taxon>Mycolicibacterium</taxon>
    </lineage>
</organism>
<keyword evidence="2" id="KW-1185">Reference proteome</keyword>
<dbReference type="KEGG" id="mfre:EXE63_31610"/>
<sequence>MGIAVGVGVGGCSMDAPADPAERGENGSATATAVRGGELNALTARGVVEALDREGFPVAHPVDTTKYECPDAGCDQSIVTDSVRVKSFSSTGRAQKFAARQGLFQAGTVVVAFAPPVPPSERARFREHIQRVVS</sequence>
<evidence type="ECO:0000313" key="1">
    <source>
        <dbReference type="EMBL" id="QIV84925.1"/>
    </source>
</evidence>
<gene>
    <name evidence="1" type="ORF">EXE63_31610</name>
</gene>
<dbReference type="RefSeq" id="WP_168145230.1">
    <property type="nucleotide sequence ID" value="NZ_CP038799.1"/>
</dbReference>
<evidence type="ECO:0000313" key="2">
    <source>
        <dbReference type="Proteomes" id="UP000501849"/>
    </source>
</evidence>
<dbReference type="EMBL" id="CP038799">
    <property type="protein sequence ID" value="QIV84925.1"/>
    <property type="molecule type" value="Genomic_DNA"/>
</dbReference>
<dbReference type="AlphaFoldDB" id="A0A6H0SF28"/>
<proteinExistence type="predicted"/>
<accession>A0A6H0SF28</accession>
<dbReference type="Proteomes" id="UP000501849">
    <property type="component" value="Chromosome"/>
</dbReference>
<protein>
    <submittedName>
        <fullName evidence="1">Uncharacterized protein</fullName>
    </submittedName>
</protein>